<organism evidence="1 2">
    <name type="scientific">Neokomagataea tanensis NBRC 106556</name>
    <dbReference type="NCBI Taxonomy" id="1223519"/>
    <lineage>
        <taxon>Bacteria</taxon>
        <taxon>Pseudomonadati</taxon>
        <taxon>Pseudomonadota</taxon>
        <taxon>Alphaproteobacteria</taxon>
        <taxon>Acetobacterales</taxon>
        <taxon>Acetobacteraceae</taxon>
        <taxon>Neokomagataea</taxon>
    </lineage>
</organism>
<gene>
    <name evidence="1" type="ORF">AA106556_0648</name>
</gene>
<name>A0ABQ0QHM2_9PROT</name>
<reference evidence="1" key="1">
    <citation type="submission" date="2013-04" db="EMBL/GenBank/DDBJ databases">
        <title>The genome sequencing project of 58 acetic acid bacteria.</title>
        <authorList>
            <person name="Okamoto-Kainuma A."/>
            <person name="Ishikawa M."/>
            <person name="Umino S."/>
            <person name="Koizumi Y."/>
            <person name="Shiwa Y."/>
            <person name="Yoshikawa H."/>
            <person name="Matsutani M."/>
            <person name="Matsushita K."/>
        </authorList>
    </citation>
    <scope>NUCLEOTIDE SEQUENCE</scope>
    <source>
        <strain evidence="1">NBRC 106556</strain>
    </source>
</reference>
<comment type="caution">
    <text evidence="1">The sequence shown here is derived from an EMBL/GenBank/DDBJ whole genome shotgun (WGS) entry which is preliminary data.</text>
</comment>
<evidence type="ECO:0000313" key="2">
    <source>
        <dbReference type="Proteomes" id="UP001062443"/>
    </source>
</evidence>
<dbReference type="EMBL" id="BAQB01000005">
    <property type="protein sequence ID" value="GBR45088.1"/>
    <property type="molecule type" value="Genomic_DNA"/>
</dbReference>
<proteinExistence type="predicted"/>
<accession>A0ABQ0QHM2</accession>
<protein>
    <submittedName>
        <fullName evidence="1">Uncharacterized protein</fullName>
    </submittedName>
</protein>
<evidence type="ECO:0000313" key="1">
    <source>
        <dbReference type="EMBL" id="GBR45088.1"/>
    </source>
</evidence>
<keyword evidence="2" id="KW-1185">Reference proteome</keyword>
<sequence length="122" mass="13784">MKSHPYPTARDARTSFCLAVNVGDQRITGDNVPEFLCAVLNFIDKHNALAELTLPFCTSGKNFLLAASPEQKNGRPFPAYRRFEGKDRTTHFYINTNHPRFFALRQGARLLEATGFTVSYDL</sequence>
<dbReference type="Proteomes" id="UP001062443">
    <property type="component" value="Unassembled WGS sequence"/>
</dbReference>